<gene>
    <name evidence="1" type="ORF">H0I76_13540</name>
</gene>
<evidence type="ECO:0000313" key="1">
    <source>
        <dbReference type="EMBL" id="MBK0400216.1"/>
    </source>
</evidence>
<evidence type="ECO:0000313" key="2">
    <source>
        <dbReference type="Proteomes" id="UP000655420"/>
    </source>
</evidence>
<dbReference type="RefSeq" id="WP_200610710.1">
    <property type="nucleotide sequence ID" value="NZ_JAEHHL010000008.1"/>
</dbReference>
<name>A0A8J7SFM0_9RHOB</name>
<accession>A0A8J7SFM0</accession>
<dbReference type="AlphaFoldDB" id="A0A8J7SFM0"/>
<dbReference type="Proteomes" id="UP000655420">
    <property type="component" value="Unassembled WGS sequence"/>
</dbReference>
<sequence>MLTDVKEGATLLSLAESAEKHLREHGHAVSVAANEDMTAFDVFPAEEGARIVRVQALGRESWEMVRSNGETLTGLGGEDMFLKMIERVVAHSTRAG</sequence>
<comment type="caution">
    <text evidence="1">The sequence shown here is derived from an EMBL/GenBank/DDBJ whole genome shotgun (WGS) entry which is preliminary data.</text>
</comment>
<reference evidence="1" key="1">
    <citation type="submission" date="2020-12" db="EMBL/GenBank/DDBJ databases">
        <title>Bacterial taxonomy.</title>
        <authorList>
            <person name="Pan X."/>
        </authorList>
    </citation>
    <scope>NUCLEOTIDE SEQUENCE</scope>
    <source>
        <strain evidence="1">M0105</strain>
    </source>
</reference>
<protein>
    <submittedName>
        <fullName evidence="1">Uncharacterized protein</fullName>
    </submittedName>
</protein>
<organism evidence="1 2">
    <name type="scientific">Thermohalobaculum xanthum</name>
    <dbReference type="NCBI Taxonomy" id="2753746"/>
    <lineage>
        <taxon>Bacteria</taxon>
        <taxon>Pseudomonadati</taxon>
        <taxon>Pseudomonadota</taxon>
        <taxon>Alphaproteobacteria</taxon>
        <taxon>Rhodobacterales</taxon>
        <taxon>Paracoccaceae</taxon>
        <taxon>Thermohalobaculum</taxon>
    </lineage>
</organism>
<proteinExistence type="predicted"/>
<keyword evidence="2" id="KW-1185">Reference proteome</keyword>
<dbReference type="EMBL" id="JAEHHL010000008">
    <property type="protein sequence ID" value="MBK0400216.1"/>
    <property type="molecule type" value="Genomic_DNA"/>
</dbReference>